<protein>
    <submittedName>
        <fullName evidence="6">CLC4F protein</fullName>
    </submittedName>
</protein>
<evidence type="ECO:0000259" key="5">
    <source>
        <dbReference type="PROSITE" id="PS50041"/>
    </source>
</evidence>
<name>A0ABS2YY86_POLSE</name>
<proteinExistence type="predicted"/>
<dbReference type="PANTHER" id="PTHR22803">
    <property type="entry name" value="MANNOSE, PHOSPHOLIPASE, LECTIN RECEPTOR RELATED"/>
    <property type="match status" value="1"/>
</dbReference>
<keyword evidence="4" id="KW-0472">Membrane</keyword>
<dbReference type="InterPro" id="IPR050111">
    <property type="entry name" value="C-type_lectin/snaclec_domain"/>
</dbReference>
<dbReference type="Pfam" id="PF00059">
    <property type="entry name" value="Lectin_C"/>
    <property type="match status" value="1"/>
</dbReference>
<evidence type="ECO:0000256" key="4">
    <source>
        <dbReference type="SAM" id="Phobius"/>
    </source>
</evidence>
<feature type="transmembrane region" description="Helical" evidence="4">
    <location>
        <begin position="52"/>
        <end position="71"/>
    </location>
</feature>
<keyword evidence="4" id="KW-0812">Transmembrane</keyword>
<dbReference type="CDD" id="cd03590">
    <property type="entry name" value="CLECT_DC-SIGN_like"/>
    <property type="match status" value="1"/>
</dbReference>
<keyword evidence="1" id="KW-0430">Lectin</keyword>
<dbReference type="Proteomes" id="UP001166052">
    <property type="component" value="Unassembled WGS sequence"/>
</dbReference>
<dbReference type="Gene3D" id="3.10.100.10">
    <property type="entry name" value="Mannose-Binding Protein A, subunit A"/>
    <property type="match status" value="1"/>
</dbReference>
<sequence>MEAENSYCSLRKPTEDVYTTTVQLQDRGASGGPTGAPTPDSSRRKKACLLKILLFLCGSLLATTVLLAVYYCTASTASILSEKHKALQMNLTCHQSCCSKLNSNLNSLQSKCSALEQENAELSAVIEKLKKRCPITNPSSQSRTCYVCSQNWTLFNSKCYFFSSKKLNWIEGLDGCRQYGAHLVIIESEEEQTFLLNEASKKGSGYWIGLNDMATEGQFVWVDNKRLDPSKSFWGMNWGGSMEPDNWKNLEDCVHIQKTIIYSGWYDVPCSETKNAICERAADVIPL</sequence>
<keyword evidence="3" id="KW-0175">Coiled coil</keyword>
<evidence type="ECO:0000313" key="6">
    <source>
        <dbReference type="EMBL" id="MBN3291550.1"/>
    </source>
</evidence>
<keyword evidence="4" id="KW-1133">Transmembrane helix</keyword>
<keyword evidence="2" id="KW-1015">Disulfide bond</keyword>
<gene>
    <name evidence="6" type="primary">Clec4f_4</name>
    <name evidence="6" type="ORF">GTO92_0000901</name>
</gene>
<reference evidence="6" key="1">
    <citation type="journal article" date="2021" name="Cell">
        <title>Tracing the genetic footprints of vertebrate landing in non-teleost ray-finned fishes.</title>
        <authorList>
            <person name="Bi X."/>
            <person name="Wang K."/>
            <person name="Yang L."/>
            <person name="Pan H."/>
            <person name="Jiang H."/>
            <person name="Wei Q."/>
            <person name="Fang M."/>
            <person name="Yu H."/>
            <person name="Zhu C."/>
            <person name="Cai Y."/>
            <person name="He Y."/>
            <person name="Gan X."/>
            <person name="Zeng H."/>
            <person name="Yu D."/>
            <person name="Zhu Y."/>
            <person name="Jiang H."/>
            <person name="Qiu Q."/>
            <person name="Yang H."/>
            <person name="Zhang Y.E."/>
            <person name="Wang W."/>
            <person name="Zhu M."/>
            <person name="He S."/>
            <person name="Zhang G."/>
        </authorList>
    </citation>
    <scope>NUCLEOTIDE SEQUENCE</scope>
    <source>
        <strain evidence="6">Bchr_001</strain>
    </source>
</reference>
<evidence type="ECO:0000256" key="3">
    <source>
        <dbReference type="SAM" id="Coils"/>
    </source>
</evidence>
<dbReference type="EMBL" id="JAAWVN010013110">
    <property type="protein sequence ID" value="MBN3291550.1"/>
    <property type="molecule type" value="Genomic_DNA"/>
</dbReference>
<dbReference type="SMART" id="SM00034">
    <property type="entry name" value="CLECT"/>
    <property type="match status" value="1"/>
</dbReference>
<dbReference type="InterPro" id="IPR001304">
    <property type="entry name" value="C-type_lectin-like"/>
</dbReference>
<dbReference type="SUPFAM" id="SSF56436">
    <property type="entry name" value="C-type lectin-like"/>
    <property type="match status" value="1"/>
</dbReference>
<dbReference type="PROSITE" id="PS50041">
    <property type="entry name" value="C_TYPE_LECTIN_2"/>
    <property type="match status" value="1"/>
</dbReference>
<accession>A0ABS2YY86</accession>
<organism evidence="6 7">
    <name type="scientific">Polypterus senegalus</name>
    <name type="common">Senegal bichir</name>
    <dbReference type="NCBI Taxonomy" id="55291"/>
    <lineage>
        <taxon>Eukaryota</taxon>
        <taxon>Metazoa</taxon>
        <taxon>Chordata</taxon>
        <taxon>Craniata</taxon>
        <taxon>Vertebrata</taxon>
        <taxon>Euteleostomi</taxon>
        <taxon>Actinopterygii</taxon>
        <taxon>Polypteriformes</taxon>
        <taxon>Polypteridae</taxon>
        <taxon>Polypterus</taxon>
    </lineage>
</organism>
<dbReference type="InterPro" id="IPR016187">
    <property type="entry name" value="CTDL_fold"/>
</dbReference>
<evidence type="ECO:0000256" key="1">
    <source>
        <dbReference type="ARBA" id="ARBA00022734"/>
    </source>
</evidence>
<dbReference type="InterPro" id="IPR033989">
    <property type="entry name" value="CD209-like_CTLD"/>
</dbReference>
<evidence type="ECO:0000256" key="2">
    <source>
        <dbReference type="ARBA" id="ARBA00023157"/>
    </source>
</evidence>
<feature type="coiled-coil region" evidence="3">
    <location>
        <begin position="98"/>
        <end position="132"/>
    </location>
</feature>
<dbReference type="InterPro" id="IPR016186">
    <property type="entry name" value="C-type_lectin-like/link_sf"/>
</dbReference>
<dbReference type="InterPro" id="IPR018378">
    <property type="entry name" value="C-type_lectin_CS"/>
</dbReference>
<feature type="non-terminal residue" evidence="6">
    <location>
        <position position="1"/>
    </location>
</feature>
<dbReference type="PROSITE" id="PS00615">
    <property type="entry name" value="C_TYPE_LECTIN_1"/>
    <property type="match status" value="1"/>
</dbReference>
<feature type="domain" description="C-type lectin" evidence="5">
    <location>
        <begin position="155"/>
        <end position="279"/>
    </location>
</feature>
<feature type="non-terminal residue" evidence="6">
    <location>
        <position position="287"/>
    </location>
</feature>
<keyword evidence="7" id="KW-1185">Reference proteome</keyword>
<comment type="caution">
    <text evidence="6">The sequence shown here is derived from an EMBL/GenBank/DDBJ whole genome shotgun (WGS) entry which is preliminary data.</text>
</comment>
<evidence type="ECO:0000313" key="7">
    <source>
        <dbReference type="Proteomes" id="UP001166052"/>
    </source>
</evidence>